<evidence type="ECO:0000313" key="8">
    <source>
        <dbReference type="WBParaSite" id="ECPE_0000637501-mRNA-1"/>
    </source>
</evidence>
<keyword evidence="2" id="KW-0132">Cell division</keyword>
<dbReference type="AlphaFoldDB" id="A0A183AHC7"/>
<protein>
    <recommendedName>
        <fullName evidence="1">Anaphase-promoting complex subunit 4</fullName>
    </recommendedName>
</protein>
<dbReference type="PANTHER" id="PTHR13260">
    <property type="entry name" value="ANAPHASE PROMOTING COMPLEX SUBUNIT 4 APC4"/>
    <property type="match status" value="1"/>
</dbReference>
<dbReference type="Pfam" id="PF12896">
    <property type="entry name" value="ANAPC4"/>
    <property type="match status" value="1"/>
</dbReference>
<feature type="domain" description="Anaphase-promoting complex subunit 4 long" evidence="7">
    <location>
        <begin position="1"/>
        <end position="110"/>
    </location>
</feature>
<sequence>LRKFLVEDWTAANLKRTGMATLKAYESIKTICFQQLQLLLQRLLFHASELLGCVRDAPSYAQFEISPAQVVQLCSTTGAVLQKTQELYLIIEKSVAHLRAFFKWLYVAIPGLSGRVLPDDFPRVTPTERELVIDFITNYLQPVFVLGELQSYHVDLVEQVQPFAALGLLTSTNHNHVTSDTTRIHFGMFHYNPKASLADLIKKNLQDDIDSVFQAPGSENFTRGCINFELAKSYLLYRSSSPDPPFGDIPMAFHALKRPSITDAKSSLPVSESDITLVACKLPVLDPSTHDSIALMHLDPDYPNSKNSRLSAVVTVDELPSVTNPHNLPYELVDFEFYTSDLLLLLVCRAKTPGHTPGMRSDSTREPVLSWLVMLPLDTVFSASGESHSPFDAQHRIRLSEVVTQSNVESLPWHAVQIATNGERSIVFVLFRGLSTCRVYLLERLEPDGSRNETADDLGGENDMETTTGDGPNA</sequence>
<keyword evidence="3" id="KW-0498">Mitosis</keyword>
<dbReference type="GO" id="GO:0034399">
    <property type="term" value="C:nuclear periphery"/>
    <property type="evidence" value="ECO:0007669"/>
    <property type="project" value="TreeGrafter"/>
</dbReference>
<name>A0A183AHC7_9TREM</name>
<dbReference type="GO" id="GO:0051301">
    <property type="term" value="P:cell division"/>
    <property type="evidence" value="ECO:0007669"/>
    <property type="project" value="UniProtKB-KW"/>
</dbReference>
<evidence type="ECO:0000256" key="3">
    <source>
        <dbReference type="ARBA" id="ARBA00022776"/>
    </source>
</evidence>
<feature type="compositionally biased region" description="Acidic residues" evidence="6">
    <location>
        <begin position="455"/>
        <end position="464"/>
    </location>
</feature>
<reference evidence="8" key="1">
    <citation type="submission" date="2016-06" db="UniProtKB">
        <authorList>
            <consortium name="WormBaseParasite"/>
        </authorList>
    </citation>
    <scope>IDENTIFICATION</scope>
</reference>
<evidence type="ECO:0000256" key="6">
    <source>
        <dbReference type="SAM" id="MobiDB-lite"/>
    </source>
</evidence>
<keyword evidence="5" id="KW-0131">Cell cycle</keyword>
<dbReference type="WBParaSite" id="ECPE_0000637501-mRNA-1">
    <property type="protein sequence ID" value="ECPE_0000637501-mRNA-1"/>
    <property type="gene ID" value="ECPE_0000637501"/>
</dbReference>
<dbReference type="GO" id="GO:0005680">
    <property type="term" value="C:anaphase-promoting complex"/>
    <property type="evidence" value="ECO:0007669"/>
    <property type="project" value="InterPro"/>
</dbReference>
<evidence type="ECO:0000259" key="7">
    <source>
        <dbReference type="Pfam" id="PF12896"/>
    </source>
</evidence>
<dbReference type="InterPro" id="IPR024789">
    <property type="entry name" value="APC4"/>
</dbReference>
<evidence type="ECO:0000256" key="5">
    <source>
        <dbReference type="ARBA" id="ARBA00023306"/>
    </source>
</evidence>
<dbReference type="GO" id="GO:0070979">
    <property type="term" value="P:protein K11-linked ubiquitination"/>
    <property type="evidence" value="ECO:0007669"/>
    <property type="project" value="TreeGrafter"/>
</dbReference>
<feature type="region of interest" description="Disordered" evidence="6">
    <location>
        <begin position="449"/>
        <end position="474"/>
    </location>
</feature>
<keyword evidence="4" id="KW-0833">Ubl conjugation pathway</keyword>
<evidence type="ECO:0000256" key="4">
    <source>
        <dbReference type="ARBA" id="ARBA00022786"/>
    </source>
</evidence>
<dbReference type="GO" id="GO:0031145">
    <property type="term" value="P:anaphase-promoting complex-dependent catabolic process"/>
    <property type="evidence" value="ECO:0007669"/>
    <property type="project" value="InterPro"/>
</dbReference>
<organism evidence="8">
    <name type="scientific">Echinostoma caproni</name>
    <dbReference type="NCBI Taxonomy" id="27848"/>
    <lineage>
        <taxon>Eukaryota</taxon>
        <taxon>Metazoa</taxon>
        <taxon>Spiralia</taxon>
        <taxon>Lophotrochozoa</taxon>
        <taxon>Platyhelminthes</taxon>
        <taxon>Trematoda</taxon>
        <taxon>Digenea</taxon>
        <taxon>Plagiorchiida</taxon>
        <taxon>Echinostomata</taxon>
        <taxon>Echinostomatoidea</taxon>
        <taxon>Echinostomatidae</taxon>
        <taxon>Echinostoma</taxon>
    </lineage>
</organism>
<dbReference type="InterPro" id="IPR024790">
    <property type="entry name" value="APC4_long_dom"/>
</dbReference>
<feature type="compositionally biased region" description="Polar residues" evidence="6">
    <location>
        <begin position="465"/>
        <end position="474"/>
    </location>
</feature>
<proteinExistence type="predicted"/>
<evidence type="ECO:0000256" key="2">
    <source>
        <dbReference type="ARBA" id="ARBA00022618"/>
    </source>
</evidence>
<evidence type="ECO:0000256" key="1">
    <source>
        <dbReference type="ARBA" id="ARBA00016067"/>
    </source>
</evidence>
<dbReference type="PANTHER" id="PTHR13260:SF0">
    <property type="entry name" value="ANAPHASE-PROMOTING COMPLEX SUBUNIT 4"/>
    <property type="match status" value="1"/>
</dbReference>
<accession>A0A183AHC7</accession>